<dbReference type="AlphaFoldDB" id="A0A3P8DUW7"/>
<dbReference type="PANTHER" id="PTHR22619">
    <property type="entry name" value="ZINC FINGER SWIM DOMAIN CONTAINING PROTEIN 4, 5, 6"/>
    <property type="match status" value="1"/>
</dbReference>
<gene>
    <name evidence="2" type="ORF">SMRZ_LOCUS25533</name>
</gene>
<evidence type="ECO:0000313" key="2">
    <source>
        <dbReference type="EMBL" id="VDP55522.1"/>
    </source>
</evidence>
<keyword evidence="3" id="KW-1185">Reference proteome</keyword>
<name>A0A3P8DUW7_9TREM</name>
<proteinExistence type="predicted"/>
<accession>A0A3P8DUW7</accession>
<sequence>MWFLSDICPNSNNTTDSSGVDNIGKLSENDKQCAPTNNDNNNNTLCSFDPLSISEDTDTLSDSKLDNLHCTTLYDVRRKISRHLNTIDTTTSAPETTSSDNSPAVTRRLILIGAKSSEAQTTESSDGGGGCGVIAERYKQLSSTLLDPVTINNNNNNNNKISLYGTDISEESKDYIQRSDNVRQVSTVDDNVTQSPFSSFSDDDGDDDEDDDDNECIPTEIVTKQSVNNNMGVSNENNNTNNSFRTNFVQSVPNNTYIHSGSNYESRNNSKFNFTSKISTFSLPIRNLSTATGPYRLRIGWHSHLKRPPPQPLSDSMAFHAFQLAETIRECAGGPSTSGSMFVAETEANDTVHRNLQLISFQLGLYGLGLFNRLLPSWQNRTFSRNGGWISQQVFEIGIPAACILYHSWQQHLTAAELTAISFQLSRTNNRSVRNMNYFSIFFLIKFSVLFK</sequence>
<feature type="region of interest" description="Disordered" evidence="1">
    <location>
        <begin position="181"/>
        <end position="246"/>
    </location>
</feature>
<dbReference type="GO" id="GO:0031462">
    <property type="term" value="C:Cul2-RING ubiquitin ligase complex"/>
    <property type="evidence" value="ECO:0007669"/>
    <property type="project" value="TreeGrafter"/>
</dbReference>
<feature type="compositionally biased region" description="Polar residues" evidence="1">
    <location>
        <begin position="182"/>
        <end position="200"/>
    </location>
</feature>
<organism evidence="2 3">
    <name type="scientific">Schistosoma margrebowiei</name>
    <dbReference type="NCBI Taxonomy" id="48269"/>
    <lineage>
        <taxon>Eukaryota</taxon>
        <taxon>Metazoa</taxon>
        <taxon>Spiralia</taxon>
        <taxon>Lophotrochozoa</taxon>
        <taxon>Platyhelminthes</taxon>
        <taxon>Trematoda</taxon>
        <taxon>Digenea</taxon>
        <taxon>Strigeidida</taxon>
        <taxon>Schistosomatoidea</taxon>
        <taxon>Schistosomatidae</taxon>
        <taxon>Schistosoma</taxon>
    </lineage>
</organism>
<dbReference type="Proteomes" id="UP000277204">
    <property type="component" value="Unassembled WGS sequence"/>
</dbReference>
<evidence type="ECO:0000256" key="1">
    <source>
        <dbReference type="SAM" id="MobiDB-lite"/>
    </source>
</evidence>
<dbReference type="PANTHER" id="PTHR22619:SF1">
    <property type="entry name" value="ZINC FINGER SWIM DOMAIN-CONTAINING PROTEIN 8"/>
    <property type="match status" value="1"/>
</dbReference>
<evidence type="ECO:0000313" key="3">
    <source>
        <dbReference type="Proteomes" id="UP000277204"/>
    </source>
</evidence>
<protein>
    <submittedName>
        <fullName evidence="2">Uncharacterized protein</fullName>
    </submittedName>
</protein>
<feature type="compositionally biased region" description="Low complexity" evidence="1">
    <location>
        <begin position="226"/>
        <end position="246"/>
    </location>
</feature>
<dbReference type="EMBL" id="UZAI01021442">
    <property type="protein sequence ID" value="VDP55522.1"/>
    <property type="molecule type" value="Genomic_DNA"/>
</dbReference>
<feature type="compositionally biased region" description="Acidic residues" evidence="1">
    <location>
        <begin position="201"/>
        <end position="215"/>
    </location>
</feature>
<reference evidence="2 3" key="1">
    <citation type="submission" date="2018-11" db="EMBL/GenBank/DDBJ databases">
        <authorList>
            <consortium name="Pathogen Informatics"/>
        </authorList>
    </citation>
    <scope>NUCLEOTIDE SEQUENCE [LARGE SCALE GENOMIC DNA]</scope>
    <source>
        <strain evidence="2 3">Zambia</strain>
    </source>
</reference>